<evidence type="ECO:0000313" key="1">
    <source>
        <dbReference type="EMBL" id="SKA61255.1"/>
    </source>
</evidence>
<sequence>MPHIPNPKKFAHILRSTINPQDANSGVMGTESSIAGRVQALKIGSLMMFSKKAFNDERF</sequence>
<organism evidence="1 2">
    <name type="scientific">Enterovibrio nigricans DSM 22720</name>
    <dbReference type="NCBI Taxonomy" id="1121868"/>
    <lineage>
        <taxon>Bacteria</taxon>
        <taxon>Pseudomonadati</taxon>
        <taxon>Pseudomonadota</taxon>
        <taxon>Gammaproteobacteria</taxon>
        <taxon>Vibrionales</taxon>
        <taxon>Vibrionaceae</taxon>
        <taxon>Enterovibrio</taxon>
    </lineage>
</organism>
<gene>
    <name evidence="1" type="ORF">SAMN02745132_03449</name>
</gene>
<name>A0A1T4V8H6_9GAMM</name>
<dbReference type="Proteomes" id="UP000190162">
    <property type="component" value="Unassembled WGS sequence"/>
</dbReference>
<protein>
    <submittedName>
        <fullName evidence="1">Uncharacterized protein</fullName>
    </submittedName>
</protein>
<evidence type="ECO:0000313" key="2">
    <source>
        <dbReference type="Proteomes" id="UP000190162"/>
    </source>
</evidence>
<reference evidence="2" key="1">
    <citation type="submission" date="2017-02" db="EMBL/GenBank/DDBJ databases">
        <authorList>
            <person name="Varghese N."/>
            <person name="Submissions S."/>
        </authorList>
    </citation>
    <scope>NUCLEOTIDE SEQUENCE [LARGE SCALE GENOMIC DNA]</scope>
    <source>
        <strain evidence="2">DSM 22720</strain>
    </source>
</reference>
<proteinExistence type="predicted"/>
<dbReference type="AlphaFoldDB" id="A0A1T4V8H6"/>
<dbReference type="EMBL" id="FUXU01000055">
    <property type="protein sequence ID" value="SKA61255.1"/>
    <property type="molecule type" value="Genomic_DNA"/>
</dbReference>
<keyword evidence="2" id="KW-1185">Reference proteome</keyword>
<accession>A0A1T4V8H6</accession>